<sequence length="73" mass="8023">PRIRACLPTSSDLVPTFGRPDHDKRPGVTDRVGKHLKKDIRASSAPHLPALILRAQRCIPDVRPLNRAGNLLA</sequence>
<proteinExistence type="predicted"/>
<dbReference type="Proteomes" id="UP001166191">
    <property type="component" value="Unassembled WGS sequence"/>
</dbReference>
<accession>A0ABS6AP94</accession>
<evidence type="ECO:0008006" key="3">
    <source>
        <dbReference type="Google" id="ProtNLM"/>
    </source>
</evidence>
<comment type="caution">
    <text evidence="1">The sequence shown here is derived from an EMBL/GenBank/DDBJ whole genome shotgun (WGS) entry which is preliminary data.</text>
</comment>
<dbReference type="EMBL" id="JAHKNG010000096">
    <property type="protein sequence ID" value="MBU3032414.1"/>
    <property type="molecule type" value="Genomic_DNA"/>
</dbReference>
<protein>
    <recommendedName>
        <fullName evidence="3">Transposase</fullName>
    </recommendedName>
</protein>
<dbReference type="RefSeq" id="WP_216034996.1">
    <property type="nucleotide sequence ID" value="NZ_JAHKNG010000096.1"/>
</dbReference>
<gene>
    <name evidence="1" type="ORF">KNW02_20305</name>
</gene>
<name>A0ABS6AP94_9RHOB</name>
<keyword evidence="2" id="KW-1185">Reference proteome</keyword>
<evidence type="ECO:0000313" key="1">
    <source>
        <dbReference type="EMBL" id="MBU3032414.1"/>
    </source>
</evidence>
<evidence type="ECO:0000313" key="2">
    <source>
        <dbReference type="Proteomes" id="UP001166191"/>
    </source>
</evidence>
<organism evidence="1 2">
    <name type="scientific">Paracoccus marinaquae</name>
    <dbReference type="NCBI Taxonomy" id="2841926"/>
    <lineage>
        <taxon>Bacteria</taxon>
        <taxon>Pseudomonadati</taxon>
        <taxon>Pseudomonadota</taxon>
        <taxon>Alphaproteobacteria</taxon>
        <taxon>Rhodobacterales</taxon>
        <taxon>Paracoccaceae</taxon>
        <taxon>Paracoccus</taxon>
    </lineage>
</organism>
<feature type="non-terminal residue" evidence="1">
    <location>
        <position position="1"/>
    </location>
</feature>
<reference evidence="1" key="1">
    <citation type="submission" date="2021-06" db="EMBL/GenBank/DDBJ databases">
        <title>Paracoccus bacterium XHP0099 sp. nov., isolated from the surface waters of the Yellow Sea.</title>
        <authorList>
            <person name="Xue H."/>
            <person name="Zhang D."/>
        </authorList>
    </citation>
    <scope>NUCLEOTIDE SEQUENCE</scope>
    <source>
        <strain evidence="1">XHP0099</strain>
    </source>
</reference>